<name>A0A1H1DS32_9ACTN</name>
<keyword evidence="3" id="KW-1185">Reference proteome</keyword>
<accession>A0A1H1DS32</accession>
<evidence type="ECO:0000313" key="3">
    <source>
        <dbReference type="Proteomes" id="UP000183053"/>
    </source>
</evidence>
<keyword evidence="1" id="KW-0812">Transmembrane</keyword>
<feature type="transmembrane region" description="Helical" evidence="1">
    <location>
        <begin position="169"/>
        <end position="191"/>
    </location>
</feature>
<protein>
    <submittedName>
        <fullName evidence="2">Uncharacterized protein</fullName>
    </submittedName>
</protein>
<keyword evidence="1" id="KW-0472">Membrane</keyword>
<reference evidence="3" key="1">
    <citation type="submission" date="2016-10" db="EMBL/GenBank/DDBJ databases">
        <authorList>
            <person name="Varghese N."/>
            <person name="Submissions S."/>
        </authorList>
    </citation>
    <scope>NUCLEOTIDE SEQUENCE [LARGE SCALE GENOMIC DNA]</scope>
    <source>
        <strain evidence="3">DSM 44142</strain>
    </source>
</reference>
<gene>
    <name evidence="2" type="ORF">SAMN04489765_1863</name>
</gene>
<dbReference type="OrthoDB" id="973788at2"/>
<dbReference type="STRING" id="47312.SAMN04489765_1863"/>
<feature type="transmembrane region" description="Helical" evidence="1">
    <location>
        <begin position="138"/>
        <end position="163"/>
    </location>
</feature>
<organism evidence="2 3">
    <name type="scientific">Tsukamurella pulmonis</name>
    <dbReference type="NCBI Taxonomy" id="47312"/>
    <lineage>
        <taxon>Bacteria</taxon>
        <taxon>Bacillati</taxon>
        <taxon>Actinomycetota</taxon>
        <taxon>Actinomycetes</taxon>
        <taxon>Mycobacteriales</taxon>
        <taxon>Tsukamurellaceae</taxon>
        <taxon>Tsukamurella</taxon>
    </lineage>
</organism>
<dbReference type="EMBL" id="FNLF01000002">
    <property type="protein sequence ID" value="SDQ79322.1"/>
    <property type="molecule type" value="Genomic_DNA"/>
</dbReference>
<proteinExistence type="predicted"/>
<dbReference type="Proteomes" id="UP000183053">
    <property type="component" value="Unassembled WGS sequence"/>
</dbReference>
<sequence>MAWFGDNDALGLLTSAAVGRGLEVTPIKTSLFAVDSADARVVVEVDADGKLYRVTGSAAATDRELGRGDAFAGTCDPQTGTASRLAAGRGRRREWVRTFHPDTRQFDADPSGRIDAFLAEVLTPAGWTRRWSASDRKWYTAMVALFVGVFGILGVASVCIWVWGSPWGGAVMLAVTVGNAIRWAPGLFGFGRSTNSTNSTKR</sequence>
<evidence type="ECO:0000256" key="1">
    <source>
        <dbReference type="SAM" id="Phobius"/>
    </source>
</evidence>
<dbReference type="RefSeq" id="WP_068565806.1">
    <property type="nucleotide sequence ID" value="NZ_FNLF01000002.1"/>
</dbReference>
<evidence type="ECO:0000313" key="2">
    <source>
        <dbReference type="EMBL" id="SDQ79322.1"/>
    </source>
</evidence>
<keyword evidence="1" id="KW-1133">Transmembrane helix</keyword>
<dbReference type="AlphaFoldDB" id="A0A1H1DS32"/>